<dbReference type="EMBL" id="BJHW01000001">
    <property type="protein sequence ID" value="GDY54372.1"/>
    <property type="molecule type" value="Genomic_DNA"/>
</dbReference>
<organism evidence="2 3">
    <name type="scientific">Streptomyces violaceusniger</name>
    <dbReference type="NCBI Taxonomy" id="68280"/>
    <lineage>
        <taxon>Bacteria</taxon>
        <taxon>Bacillati</taxon>
        <taxon>Actinomycetota</taxon>
        <taxon>Actinomycetes</taxon>
        <taxon>Kitasatosporales</taxon>
        <taxon>Streptomycetaceae</taxon>
        <taxon>Streptomyces</taxon>
        <taxon>Streptomyces violaceusniger group</taxon>
    </lineage>
</organism>
<evidence type="ECO:0008006" key="4">
    <source>
        <dbReference type="Google" id="ProtNLM"/>
    </source>
</evidence>
<accession>A0A4D4KZV3</accession>
<comment type="caution">
    <text evidence="2">The sequence shown here is derived from an EMBL/GenBank/DDBJ whole genome shotgun (WGS) entry which is preliminary data.</text>
</comment>
<dbReference type="Pfam" id="PF09957">
    <property type="entry name" value="VapB_antitoxin"/>
    <property type="match status" value="1"/>
</dbReference>
<proteinExistence type="predicted"/>
<evidence type="ECO:0000313" key="2">
    <source>
        <dbReference type="EMBL" id="GDY54372.1"/>
    </source>
</evidence>
<dbReference type="AlphaFoldDB" id="A0A4D4KZV3"/>
<evidence type="ECO:0000256" key="1">
    <source>
        <dbReference type="SAM" id="MobiDB-lite"/>
    </source>
</evidence>
<keyword evidence="3" id="KW-1185">Reference proteome</keyword>
<name>A0A4D4KZV3_STRVO</name>
<reference evidence="2 3" key="1">
    <citation type="journal article" date="2020" name="Int. J. Syst. Evol. Microbiol.">
        <title>Reclassification of Streptomyces castelarensis and Streptomyces sporoclivatus as later heterotypic synonyms of Streptomyces antimycoticus.</title>
        <authorList>
            <person name="Komaki H."/>
            <person name="Tamura T."/>
        </authorList>
    </citation>
    <scope>NUCLEOTIDE SEQUENCE [LARGE SCALE GENOMIC DNA]</scope>
    <source>
        <strain evidence="2 3">NBRC 13459</strain>
    </source>
</reference>
<sequence length="97" mass="10713">MRSGVALVGIMAPSCPQSSATQIGIDDDALAEAMRLSGAKTKKEMVNIALREYAERRARTEARLRHLEQAQQWDEEGFWQRHAAEKGGSERTEKGAA</sequence>
<dbReference type="Proteomes" id="UP000301309">
    <property type="component" value="Unassembled WGS sequence"/>
</dbReference>
<protein>
    <recommendedName>
        <fullName evidence="4">Antitoxin</fullName>
    </recommendedName>
</protein>
<dbReference type="InterPro" id="IPR019239">
    <property type="entry name" value="VapB_antitoxin"/>
</dbReference>
<feature type="compositionally biased region" description="Basic and acidic residues" evidence="1">
    <location>
        <begin position="78"/>
        <end position="97"/>
    </location>
</feature>
<feature type="region of interest" description="Disordered" evidence="1">
    <location>
        <begin position="75"/>
        <end position="97"/>
    </location>
</feature>
<evidence type="ECO:0000313" key="3">
    <source>
        <dbReference type="Proteomes" id="UP000301309"/>
    </source>
</evidence>
<gene>
    <name evidence="2" type="ORF">SVIO_049950</name>
</gene>